<evidence type="ECO:0000313" key="2">
    <source>
        <dbReference type="Proteomes" id="UP000800035"/>
    </source>
</evidence>
<dbReference type="OrthoDB" id="3690497at2759"/>
<sequence>MESFPDEILLVIFDMVAPPITSLTSPHLHQDAYYFALLCRVSHRFRRIGTPLLYRSIERPPNAEEPMCKFLRTVQQVPTLKDHIKYIRLSEPPNFHHYLESAPLQEILHSLPLRTIRSLATQLHLPDPDEICSRYIRVGDDILLALATFMAPKLEKLVVDFPSYAHYEYSRSEYAPPLIEAICRMALGETLGHVHNFKSLRVLHINNTGGAGLPITWTLPLLLLPQLRDLSLYSWDEGITHQVYGHVWTWPRRTSPIRRLSLIRPSVRPLFISDFIEACEALTSFECTEPQGRFLEWFSYISDALKAHSESLETLSVTTSWIAHGRNFHLTGNDSWGRLPCIANLANLKNLRVPFYFFFSNEPIGASIPSALESLTFDFRTNGRPQDANPLFAGILDACSHKPLSSLKNIRVFILLRHYKFPLPIDCTKFITVFKAQGIRLDVMVSCLSGRVPPGKDTMQKFEEIFPEHCAIIHNPSTWAPALKASTWADHRSKEEIQRDMANGYLM</sequence>
<dbReference type="Gene3D" id="3.80.10.10">
    <property type="entry name" value="Ribonuclease Inhibitor"/>
    <property type="match status" value="1"/>
</dbReference>
<proteinExistence type="predicted"/>
<dbReference type="Proteomes" id="UP000800035">
    <property type="component" value="Unassembled WGS sequence"/>
</dbReference>
<evidence type="ECO:0008006" key="3">
    <source>
        <dbReference type="Google" id="ProtNLM"/>
    </source>
</evidence>
<reference evidence="1" key="1">
    <citation type="journal article" date="2020" name="Stud. Mycol.">
        <title>101 Dothideomycetes genomes: a test case for predicting lifestyles and emergence of pathogens.</title>
        <authorList>
            <person name="Haridas S."/>
            <person name="Albert R."/>
            <person name="Binder M."/>
            <person name="Bloem J."/>
            <person name="Labutti K."/>
            <person name="Salamov A."/>
            <person name="Andreopoulos B."/>
            <person name="Baker S."/>
            <person name="Barry K."/>
            <person name="Bills G."/>
            <person name="Bluhm B."/>
            <person name="Cannon C."/>
            <person name="Castanera R."/>
            <person name="Culley D."/>
            <person name="Daum C."/>
            <person name="Ezra D."/>
            <person name="Gonzalez J."/>
            <person name="Henrissat B."/>
            <person name="Kuo A."/>
            <person name="Liang C."/>
            <person name="Lipzen A."/>
            <person name="Lutzoni F."/>
            <person name="Magnuson J."/>
            <person name="Mondo S."/>
            <person name="Nolan M."/>
            <person name="Ohm R."/>
            <person name="Pangilinan J."/>
            <person name="Park H.-J."/>
            <person name="Ramirez L."/>
            <person name="Alfaro M."/>
            <person name="Sun H."/>
            <person name="Tritt A."/>
            <person name="Yoshinaga Y."/>
            <person name="Zwiers L.-H."/>
            <person name="Turgeon B."/>
            <person name="Goodwin S."/>
            <person name="Spatafora J."/>
            <person name="Crous P."/>
            <person name="Grigoriev I."/>
        </authorList>
    </citation>
    <scope>NUCLEOTIDE SEQUENCE</scope>
    <source>
        <strain evidence="1">CBS 675.92</strain>
    </source>
</reference>
<evidence type="ECO:0000313" key="1">
    <source>
        <dbReference type="EMBL" id="KAF1959397.1"/>
    </source>
</evidence>
<protein>
    <recommendedName>
        <fullName evidence="3">F-box domain-containing protein</fullName>
    </recommendedName>
</protein>
<dbReference type="AlphaFoldDB" id="A0A6A5UE60"/>
<keyword evidence="2" id="KW-1185">Reference proteome</keyword>
<gene>
    <name evidence="1" type="ORF">CC80DRAFT_545772</name>
</gene>
<dbReference type="EMBL" id="ML976985">
    <property type="protein sequence ID" value="KAF1959397.1"/>
    <property type="molecule type" value="Genomic_DNA"/>
</dbReference>
<dbReference type="InterPro" id="IPR032675">
    <property type="entry name" value="LRR_dom_sf"/>
</dbReference>
<accession>A0A6A5UE60</accession>
<name>A0A6A5UE60_9PLEO</name>
<organism evidence="1 2">
    <name type="scientific">Byssothecium circinans</name>
    <dbReference type="NCBI Taxonomy" id="147558"/>
    <lineage>
        <taxon>Eukaryota</taxon>
        <taxon>Fungi</taxon>
        <taxon>Dikarya</taxon>
        <taxon>Ascomycota</taxon>
        <taxon>Pezizomycotina</taxon>
        <taxon>Dothideomycetes</taxon>
        <taxon>Pleosporomycetidae</taxon>
        <taxon>Pleosporales</taxon>
        <taxon>Massarineae</taxon>
        <taxon>Massarinaceae</taxon>
        <taxon>Byssothecium</taxon>
    </lineage>
</organism>